<sequence>MPWGLGKPRSKFGKWLDKQGISQEDLVKRSGVNKSTISRICSGDAFLPSMKSAAKIIKALRDLGKNVDYDDFWSM</sequence>
<reference evidence="2 3" key="1">
    <citation type="submission" date="2021-03" db="EMBL/GenBank/DDBJ databases">
        <title>Genomic Encyclopedia of Type Strains, Phase IV (KMG-IV): sequencing the most valuable type-strain genomes for metagenomic binning, comparative biology and taxonomic classification.</title>
        <authorList>
            <person name="Goeker M."/>
        </authorList>
    </citation>
    <scope>NUCLEOTIDE SEQUENCE [LARGE SCALE GENOMIC DNA]</scope>
    <source>
        <strain evidence="2 3">DSM 24738</strain>
    </source>
</reference>
<gene>
    <name evidence="2" type="ORF">J2Z37_004891</name>
</gene>
<evidence type="ECO:0000313" key="3">
    <source>
        <dbReference type="Proteomes" id="UP001519343"/>
    </source>
</evidence>
<comment type="caution">
    <text evidence="2">The sequence shown here is derived from an EMBL/GenBank/DDBJ whole genome shotgun (WGS) entry which is preliminary data.</text>
</comment>
<dbReference type="InterPro" id="IPR010982">
    <property type="entry name" value="Lambda_DNA-bd_dom_sf"/>
</dbReference>
<dbReference type="InterPro" id="IPR001387">
    <property type="entry name" value="Cro/C1-type_HTH"/>
</dbReference>
<dbReference type="Pfam" id="PF01381">
    <property type="entry name" value="HTH_3"/>
    <property type="match status" value="1"/>
</dbReference>
<dbReference type="RefSeq" id="WP_209812847.1">
    <property type="nucleotide sequence ID" value="NZ_JAGGKT010000030.1"/>
</dbReference>
<name>A0ABS4GXA0_9BACL</name>
<dbReference type="EMBL" id="JAGGKT010000030">
    <property type="protein sequence ID" value="MBP1934871.1"/>
    <property type="molecule type" value="Genomic_DNA"/>
</dbReference>
<keyword evidence="3" id="KW-1185">Reference proteome</keyword>
<dbReference type="Proteomes" id="UP001519343">
    <property type="component" value="Unassembled WGS sequence"/>
</dbReference>
<organism evidence="2 3">
    <name type="scientific">Ammoniphilus resinae</name>
    <dbReference type="NCBI Taxonomy" id="861532"/>
    <lineage>
        <taxon>Bacteria</taxon>
        <taxon>Bacillati</taxon>
        <taxon>Bacillota</taxon>
        <taxon>Bacilli</taxon>
        <taxon>Bacillales</taxon>
        <taxon>Paenibacillaceae</taxon>
        <taxon>Aneurinibacillus group</taxon>
        <taxon>Ammoniphilus</taxon>
    </lineage>
</organism>
<dbReference type="CDD" id="cd00093">
    <property type="entry name" value="HTH_XRE"/>
    <property type="match status" value="1"/>
</dbReference>
<accession>A0ABS4GXA0</accession>
<feature type="domain" description="HTH cro/C1-type" evidence="1">
    <location>
        <begin position="18"/>
        <end position="72"/>
    </location>
</feature>
<dbReference type="SMART" id="SM00530">
    <property type="entry name" value="HTH_XRE"/>
    <property type="match status" value="1"/>
</dbReference>
<protein>
    <submittedName>
        <fullName evidence="2">Transcriptional regulator with XRE-family HTH domain</fullName>
    </submittedName>
</protein>
<dbReference type="PROSITE" id="PS50943">
    <property type="entry name" value="HTH_CROC1"/>
    <property type="match status" value="1"/>
</dbReference>
<dbReference type="SUPFAM" id="SSF47413">
    <property type="entry name" value="lambda repressor-like DNA-binding domains"/>
    <property type="match status" value="1"/>
</dbReference>
<proteinExistence type="predicted"/>
<dbReference type="Gene3D" id="1.10.260.40">
    <property type="entry name" value="lambda repressor-like DNA-binding domains"/>
    <property type="match status" value="1"/>
</dbReference>
<evidence type="ECO:0000259" key="1">
    <source>
        <dbReference type="PROSITE" id="PS50943"/>
    </source>
</evidence>
<evidence type="ECO:0000313" key="2">
    <source>
        <dbReference type="EMBL" id="MBP1934871.1"/>
    </source>
</evidence>